<dbReference type="Proteomes" id="UP000308600">
    <property type="component" value="Unassembled WGS sequence"/>
</dbReference>
<protein>
    <submittedName>
        <fullName evidence="1">Uncharacterized protein</fullName>
    </submittedName>
</protein>
<keyword evidence="2" id="KW-1185">Reference proteome</keyword>
<reference evidence="1 2" key="1">
    <citation type="journal article" date="2019" name="Nat. Ecol. Evol.">
        <title>Megaphylogeny resolves global patterns of mushroom evolution.</title>
        <authorList>
            <person name="Varga T."/>
            <person name="Krizsan K."/>
            <person name="Foldi C."/>
            <person name="Dima B."/>
            <person name="Sanchez-Garcia M."/>
            <person name="Sanchez-Ramirez S."/>
            <person name="Szollosi G.J."/>
            <person name="Szarkandi J.G."/>
            <person name="Papp V."/>
            <person name="Albert L."/>
            <person name="Andreopoulos W."/>
            <person name="Angelini C."/>
            <person name="Antonin V."/>
            <person name="Barry K.W."/>
            <person name="Bougher N.L."/>
            <person name="Buchanan P."/>
            <person name="Buyck B."/>
            <person name="Bense V."/>
            <person name="Catcheside P."/>
            <person name="Chovatia M."/>
            <person name="Cooper J."/>
            <person name="Damon W."/>
            <person name="Desjardin D."/>
            <person name="Finy P."/>
            <person name="Geml J."/>
            <person name="Haridas S."/>
            <person name="Hughes K."/>
            <person name="Justo A."/>
            <person name="Karasinski D."/>
            <person name="Kautmanova I."/>
            <person name="Kiss B."/>
            <person name="Kocsube S."/>
            <person name="Kotiranta H."/>
            <person name="LaButti K.M."/>
            <person name="Lechner B.E."/>
            <person name="Liimatainen K."/>
            <person name="Lipzen A."/>
            <person name="Lukacs Z."/>
            <person name="Mihaltcheva S."/>
            <person name="Morgado L.N."/>
            <person name="Niskanen T."/>
            <person name="Noordeloos M.E."/>
            <person name="Ohm R.A."/>
            <person name="Ortiz-Santana B."/>
            <person name="Ovrebo C."/>
            <person name="Racz N."/>
            <person name="Riley R."/>
            <person name="Savchenko A."/>
            <person name="Shiryaev A."/>
            <person name="Soop K."/>
            <person name="Spirin V."/>
            <person name="Szebenyi C."/>
            <person name="Tomsovsky M."/>
            <person name="Tulloss R.E."/>
            <person name="Uehling J."/>
            <person name="Grigoriev I.V."/>
            <person name="Vagvolgyi C."/>
            <person name="Papp T."/>
            <person name="Martin F.M."/>
            <person name="Miettinen O."/>
            <person name="Hibbett D.S."/>
            <person name="Nagy L.G."/>
        </authorList>
    </citation>
    <scope>NUCLEOTIDE SEQUENCE [LARGE SCALE GENOMIC DNA]</scope>
    <source>
        <strain evidence="1 2">NL-1719</strain>
    </source>
</reference>
<accession>A0ACD3B547</accession>
<organism evidence="1 2">
    <name type="scientific">Pluteus cervinus</name>
    <dbReference type="NCBI Taxonomy" id="181527"/>
    <lineage>
        <taxon>Eukaryota</taxon>
        <taxon>Fungi</taxon>
        <taxon>Dikarya</taxon>
        <taxon>Basidiomycota</taxon>
        <taxon>Agaricomycotina</taxon>
        <taxon>Agaricomycetes</taxon>
        <taxon>Agaricomycetidae</taxon>
        <taxon>Agaricales</taxon>
        <taxon>Pluteineae</taxon>
        <taxon>Pluteaceae</taxon>
        <taxon>Pluteus</taxon>
    </lineage>
</organism>
<gene>
    <name evidence="1" type="ORF">BDN72DRAFT_855297</name>
</gene>
<proteinExistence type="predicted"/>
<evidence type="ECO:0000313" key="1">
    <source>
        <dbReference type="EMBL" id="TFK72764.1"/>
    </source>
</evidence>
<evidence type="ECO:0000313" key="2">
    <source>
        <dbReference type="Proteomes" id="UP000308600"/>
    </source>
</evidence>
<name>A0ACD3B547_9AGAR</name>
<sequence length="182" mass="18092">MPRRASVPGQGAAFVTAQTSLYIPGFDPQPIIATPAGTDDQGHTTWLLSPGPVTDAADSGFSGTVTLVEGQNFASVGFVNEGVTLDIACTLSGDQATCSQPSQPDAGVESDTVSFITVQLAAAATPAPSGSQPAATSKGSTSASVTKSGPSPTTSTNFAHLTTPGMVGALGSVVMVFFAVTL</sequence>
<dbReference type="EMBL" id="ML208282">
    <property type="protein sequence ID" value="TFK72764.1"/>
    <property type="molecule type" value="Genomic_DNA"/>
</dbReference>